<protein>
    <recommendedName>
        <fullName evidence="2">SWR1-complex protein 3 domain-containing protein</fullName>
    </recommendedName>
</protein>
<feature type="region of interest" description="Disordered" evidence="1">
    <location>
        <begin position="1"/>
        <end position="79"/>
    </location>
</feature>
<feature type="region of interest" description="Disordered" evidence="1">
    <location>
        <begin position="630"/>
        <end position="674"/>
    </location>
</feature>
<evidence type="ECO:0000256" key="1">
    <source>
        <dbReference type="SAM" id="MobiDB-lite"/>
    </source>
</evidence>
<feature type="domain" description="SWR1-complex protein 3" evidence="2">
    <location>
        <begin position="61"/>
        <end position="161"/>
    </location>
</feature>
<organism evidence="3 4">
    <name type="scientific">Thielaviopsis punctulata</name>
    <dbReference type="NCBI Taxonomy" id="72032"/>
    <lineage>
        <taxon>Eukaryota</taxon>
        <taxon>Fungi</taxon>
        <taxon>Dikarya</taxon>
        <taxon>Ascomycota</taxon>
        <taxon>Pezizomycotina</taxon>
        <taxon>Sordariomycetes</taxon>
        <taxon>Hypocreomycetidae</taxon>
        <taxon>Microascales</taxon>
        <taxon>Ceratocystidaceae</taxon>
        <taxon>Thielaviopsis</taxon>
    </lineage>
</organism>
<name>A0A0F4ZAS1_9PEZI</name>
<dbReference type="GO" id="GO:0000812">
    <property type="term" value="C:Swr1 complex"/>
    <property type="evidence" value="ECO:0007669"/>
    <property type="project" value="InterPro"/>
</dbReference>
<dbReference type="AlphaFoldDB" id="A0A0F4ZAS1"/>
<gene>
    <name evidence="3" type="ORF">TD95_000471</name>
</gene>
<sequence>MEIRKRKFTTRSAARNEQVSKKRNMTPEKESRSASATPAPTSAPAPSSVQAEDPPTPLPSSIQAGKPLPTIETPQPEDLSVKDYQSFKESGVMAEALSRSRQKWLAEGLFEKYWTKPTKKKGAAAEERKNPAKDSMFKLGQVTISIEPHIFEATMFGVKDSKSAPKPSAAATSTPQQSAVSSGKLPMQSAARPILQYGPPNGTMPPPAPSPIVASVQTPQPAAVPASPAAPTTSNLAQAAGGPVNTPTPNATQTVTPAPSTTTATPLTPPEAPSGAIQPTPAPAPAGQASASSQPPRQGQPATPAKTTDPIIVALAERASNDENLRDIMKKVAEGRAISSELSYFQQVIDQITALHKKPTPAADRLMVDGRSVKYFADEVNTILGVVLRSNPNQRAVDLRPPNGSDPLVVAIVREALDNPQTTRAIIHRIAVGTPRYTDPQDLQNIIDNLFKRVQSMKARPAPLSGMGASKGPAHAGQVVPAQPARSKLPAAPKATPDISAVVFEFAGTTGDRYLFPKFSILNPIEGKAGGPQQVIASFLIVRKGSTSEYGGDPELDYYQPVTIKMTAQSGRHLENLARVVAPEAEVRRYMDDVMDHMTRAEYVLLAMRLPRTPRIVDKDDDVSMIALDDSHMGTPAAGPSNSDTPTRNKQGNGGVNWGSKTTATTVSRSDSPTAAVFAARANRMSEEQETMDKYRKLVDHVSAKDAEVV</sequence>
<dbReference type="PANTHER" id="PTHR28108:SF1">
    <property type="entry name" value="SWR1-COMPLEX PROTEIN 3"/>
    <property type="match status" value="1"/>
</dbReference>
<accession>A0A0F4ZAS1</accession>
<dbReference type="PANTHER" id="PTHR28108">
    <property type="entry name" value="SWR1-COMPLEX PROTEIN 3"/>
    <property type="match status" value="1"/>
</dbReference>
<dbReference type="InterPro" id="IPR057558">
    <property type="entry name" value="Swc3_dom"/>
</dbReference>
<comment type="caution">
    <text evidence="3">The sequence shown here is derived from an EMBL/GenBank/DDBJ whole genome shotgun (WGS) entry which is preliminary data.</text>
</comment>
<dbReference type="Pfam" id="PF24707">
    <property type="entry name" value="Swc3"/>
    <property type="match status" value="1"/>
</dbReference>
<proteinExistence type="predicted"/>
<evidence type="ECO:0000259" key="2">
    <source>
        <dbReference type="Pfam" id="PF24707"/>
    </source>
</evidence>
<dbReference type="GO" id="GO:0140849">
    <property type="term" value="F:ATP-dependent H2AZ histone chaperone activity"/>
    <property type="evidence" value="ECO:0007669"/>
    <property type="project" value="InterPro"/>
</dbReference>
<dbReference type="Proteomes" id="UP000033483">
    <property type="component" value="Unassembled WGS sequence"/>
</dbReference>
<feature type="compositionally biased region" description="Low complexity" evidence="1">
    <location>
        <begin position="211"/>
        <end position="234"/>
    </location>
</feature>
<keyword evidence="4" id="KW-1185">Reference proteome</keyword>
<feature type="compositionally biased region" description="Low complexity" evidence="1">
    <location>
        <begin position="33"/>
        <end position="48"/>
    </location>
</feature>
<evidence type="ECO:0000313" key="4">
    <source>
        <dbReference type="Proteomes" id="UP000033483"/>
    </source>
</evidence>
<dbReference type="OrthoDB" id="5338195at2759"/>
<dbReference type="EMBL" id="LAEV01001761">
    <property type="protein sequence ID" value="KKA27410.1"/>
    <property type="molecule type" value="Genomic_DNA"/>
</dbReference>
<feature type="compositionally biased region" description="Low complexity" evidence="1">
    <location>
        <begin position="164"/>
        <end position="182"/>
    </location>
</feature>
<evidence type="ECO:0000313" key="3">
    <source>
        <dbReference type="EMBL" id="KKA27410.1"/>
    </source>
</evidence>
<feature type="compositionally biased region" description="Low complexity" evidence="1">
    <location>
        <begin position="251"/>
        <end position="266"/>
    </location>
</feature>
<feature type="compositionally biased region" description="Polar residues" evidence="1">
    <location>
        <begin position="640"/>
        <end position="651"/>
    </location>
</feature>
<feature type="compositionally biased region" description="Low complexity" evidence="1">
    <location>
        <begin position="273"/>
        <end position="302"/>
    </location>
</feature>
<feature type="region of interest" description="Disordered" evidence="1">
    <location>
        <begin position="160"/>
        <end position="310"/>
    </location>
</feature>
<reference evidence="3 4" key="1">
    <citation type="submission" date="2015-03" db="EMBL/GenBank/DDBJ databases">
        <authorList>
            <person name="Radwan O."/>
            <person name="Al-Naeli F.A."/>
            <person name="Rendon G.A."/>
            <person name="Fields C."/>
        </authorList>
    </citation>
    <scope>NUCLEOTIDE SEQUENCE [LARGE SCALE GENOMIC DNA]</scope>
    <source>
        <strain evidence="3">CR-DP1</strain>
    </source>
</reference>
<dbReference type="InterPro" id="IPR037651">
    <property type="entry name" value="Swc3"/>
</dbReference>
<feature type="compositionally biased region" description="Polar residues" evidence="1">
    <location>
        <begin position="659"/>
        <end position="673"/>
    </location>
</feature>